<dbReference type="FunFam" id="3.40.50.620:FF:000038">
    <property type="entry name" value="Argininosuccinate synthase"/>
    <property type="match status" value="1"/>
</dbReference>
<dbReference type="GO" id="GO:0004055">
    <property type="term" value="F:argininosuccinate synthase activity"/>
    <property type="evidence" value="ECO:0007669"/>
    <property type="project" value="UniProtKB-UniRule"/>
</dbReference>
<evidence type="ECO:0000256" key="10">
    <source>
        <dbReference type="HAMAP-Rule" id="MF_00005"/>
    </source>
</evidence>
<comment type="catalytic activity">
    <reaction evidence="10">
        <text>L-citrulline + L-aspartate + ATP = 2-(N(omega)-L-arginino)succinate + AMP + diphosphate + H(+)</text>
        <dbReference type="Rhea" id="RHEA:10932"/>
        <dbReference type="ChEBI" id="CHEBI:15378"/>
        <dbReference type="ChEBI" id="CHEBI:29991"/>
        <dbReference type="ChEBI" id="CHEBI:30616"/>
        <dbReference type="ChEBI" id="CHEBI:33019"/>
        <dbReference type="ChEBI" id="CHEBI:57472"/>
        <dbReference type="ChEBI" id="CHEBI:57743"/>
        <dbReference type="ChEBI" id="CHEBI:456215"/>
        <dbReference type="EC" id="6.3.4.5"/>
    </reaction>
</comment>
<feature type="binding site" evidence="10">
    <location>
        <position position="275"/>
    </location>
    <ligand>
        <name>L-citrulline</name>
        <dbReference type="ChEBI" id="CHEBI:57743"/>
    </ligand>
</feature>
<keyword evidence="8 10" id="KW-0547">Nucleotide-binding</keyword>
<dbReference type="eggNOG" id="COG0137">
    <property type="taxonomic scope" value="Bacteria"/>
</dbReference>
<dbReference type="PROSITE" id="PS00565">
    <property type="entry name" value="ARGININOSUCCIN_SYN_2"/>
    <property type="match status" value="1"/>
</dbReference>
<dbReference type="HAMAP" id="MF_00005">
    <property type="entry name" value="Arg_succ_synth_type1"/>
    <property type="match status" value="1"/>
</dbReference>
<dbReference type="InterPro" id="IPR048268">
    <property type="entry name" value="Arginosuc_syn_C"/>
</dbReference>
<dbReference type="GO" id="GO:0005524">
    <property type="term" value="F:ATP binding"/>
    <property type="evidence" value="ECO:0007669"/>
    <property type="project" value="UniProtKB-UniRule"/>
</dbReference>
<organism evidence="13 14">
    <name type="scientific">Slackia heliotrinireducens (strain ATCC 29202 / DSM 20476 / NCTC 11029 / RHS 1)</name>
    <name type="common">Peptococcus heliotrinreducens</name>
    <dbReference type="NCBI Taxonomy" id="471855"/>
    <lineage>
        <taxon>Bacteria</taxon>
        <taxon>Bacillati</taxon>
        <taxon>Actinomycetota</taxon>
        <taxon>Coriobacteriia</taxon>
        <taxon>Eggerthellales</taxon>
        <taxon>Eggerthellaceae</taxon>
        <taxon>Slackia</taxon>
    </lineage>
</organism>
<feature type="binding site" evidence="10">
    <location>
        <begin position="10"/>
        <end position="18"/>
    </location>
    <ligand>
        <name>ATP</name>
        <dbReference type="ChEBI" id="CHEBI:30616"/>
    </ligand>
</feature>
<dbReference type="Pfam" id="PF20979">
    <property type="entry name" value="Arginosuc_syn_C"/>
    <property type="match status" value="1"/>
</dbReference>
<evidence type="ECO:0000256" key="7">
    <source>
        <dbReference type="ARBA" id="ARBA00022605"/>
    </source>
</evidence>
<dbReference type="FunFam" id="3.90.1260.10:FF:000007">
    <property type="entry name" value="Argininosuccinate synthase"/>
    <property type="match status" value="1"/>
</dbReference>
<accession>C7N3D5</accession>
<dbReference type="Pfam" id="PF00764">
    <property type="entry name" value="Arginosuc_synth"/>
    <property type="match status" value="1"/>
</dbReference>
<keyword evidence="4 10" id="KW-0963">Cytoplasm</keyword>
<dbReference type="NCBIfam" id="TIGR00032">
    <property type="entry name" value="argG"/>
    <property type="match status" value="1"/>
</dbReference>
<evidence type="ECO:0000256" key="8">
    <source>
        <dbReference type="ARBA" id="ARBA00022741"/>
    </source>
</evidence>
<dbReference type="InterPro" id="IPR018223">
    <property type="entry name" value="Arginosuc_synth_CS"/>
</dbReference>
<feature type="domain" description="Arginosuccinate synthase C-terminal" evidence="12">
    <location>
        <begin position="177"/>
        <end position="394"/>
    </location>
</feature>
<feature type="binding site" evidence="10">
    <location>
        <position position="126"/>
    </location>
    <ligand>
        <name>L-aspartate</name>
        <dbReference type="ChEBI" id="CHEBI:29991"/>
    </ligand>
</feature>
<keyword evidence="7 10" id="KW-0028">Amino-acid biosynthesis</keyword>
<name>C7N3D5_SLAHD</name>
<feature type="binding site" evidence="10">
    <location>
        <position position="121"/>
    </location>
    <ligand>
        <name>L-aspartate</name>
        <dbReference type="ChEBI" id="CHEBI:29991"/>
    </ligand>
</feature>
<feature type="binding site" evidence="10">
    <location>
        <position position="125"/>
    </location>
    <ligand>
        <name>L-aspartate</name>
        <dbReference type="ChEBI" id="CHEBI:29991"/>
    </ligand>
</feature>
<evidence type="ECO:0000256" key="9">
    <source>
        <dbReference type="ARBA" id="ARBA00022840"/>
    </source>
</evidence>
<keyword evidence="14" id="KW-1185">Reference proteome</keyword>
<feature type="binding site" evidence="10">
    <location>
        <position position="119"/>
    </location>
    <ligand>
        <name>ATP</name>
        <dbReference type="ChEBI" id="CHEBI:30616"/>
    </ligand>
</feature>
<dbReference type="SUPFAM" id="SSF52402">
    <property type="entry name" value="Adenine nucleotide alpha hydrolases-like"/>
    <property type="match status" value="1"/>
</dbReference>
<dbReference type="HOGENOM" id="CLU_032784_4_2_11"/>
<feature type="binding site" evidence="10">
    <location>
        <position position="89"/>
    </location>
    <ligand>
        <name>L-citrulline</name>
        <dbReference type="ChEBI" id="CHEBI:57743"/>
    </ligand>
</feature>
<dbReference type="EMBL" id="CP001684">
    <property type="protein sequence ID" value="ACV23658.1"/>
    <property type="molecule type" value="Genomic_DNA"/>
</dbReference>
<dbReference type="Gene3D" id="3.90.1260.10">
    <property type="entry name" value="Argininosuccinate synthetase, chain A, domain 2"/>
    <property type="match status" value="1"/>
</dbReference>
<dbReference type="InterPro" id="IPR048267">
    <property type="entry name" value="Arginosuc_syn_N"/>
</dbReference>
<evidence type="ECO:0000256" key="2">
    <source>
        <dbReference type="ARBA" id="ARBA00011881"/>
    </source>
</evidence>
<protein>
    <recommendedName>
        <fullName evidence="3 10">Argininosuccinate synthase</fullName>
        <ecNumber evidence="3 10">6.3.4.5</ecNumber>
    </recommendedName>
    <alternativeName>
        <fullName evidence="10">Citrulline--aspartate ligase</fullName>
    </alternativeName>
</protein>
<reference evidence="13 14" key="1">
    <citation type="journal article" date="2009" name="Stand. Genomic Sci.">
        <title>Complete genome sequence of Slackia heliotrinireducens type strain (RHS 1).</title>
        <authorList>
            <person name="Pukall R."/>
            <person name="Lapidus A."/>
            <person name="Nolan M."/>
            <person name="Copeland A."/>
            <person name="Glavina Del Rio T."/>
            <person name="Lucas S."/>
            <person name="Chen F."/>
            <person name="Tice H."/>
            <person name="Cheng J.F."/>
            <person name="Chertkov O."/>
            <person name="Bruce D."/>
            <person name="Goodwin L."/>
            <person name="Kuske C."/>
            <person name="Brettin T."/>
            <person name="Detter J.C."/>
            <person name="Han C."/>
            <person name="Pitluck S."/>
            <person name="Pati A."/>
            <person name="Mavrommatis K."/>
            <person name="Ivanova N."/>
            <person name="Ovchinnikova G."/>
            <person name="Chen A."/>
            <person name="Palaniappan K."/>
            <person name="Schneider S."/>
            <person name="Rohde M."/>
            <person name="Chain P."/>
            <person name="D'haeseleer P."/>
            <person name="Goker M."/>
            <person name="Bristow J."/>
            <person name="Eisen J.A."/>
            <person name="Markowitz V."/>
            <person name="Kyrpides N.C."/>
            <person name="Klenk H.P."/>
            <person name="Hugenholtz P."/>
        </authorList>
    </citation>
    <scope>NUCLEOTIDE SEQUENCE [LARGE SCALE GENOMIC DNA]</scope>
    <source>
        <strain evidence="14">ATCC 29202 / DSM 20476 / NCTC 11029 / RHS 1</strain>
    </source>
</reference>
<evidence type="ECO:0000313" key="13">
    <source>
        <dbReference type="EMBL" id="ACV23658.1"/>
    </source>
</evidence>
<feature type="domain" description="Arginosuccinate synthase-like N-terminal" evidence="11">
    <location>
        <begin position="6"/>
        <end position="168"/>
    </location>
</feature>
<dbReference type="InterPro" id="IPR023434">
    <property type="entry name" value="Arginosuc_synth_type_1_subfam"/>
</dbReference>
<dbReference type="GO" id="GO:0000050">
    <property type="term" value="P:urea cycle"/>
    <property type="evidence" value="ECO:0007669"/>
    <property type="project" value="TreeGrafter"/>
</dbReference>
<comment type="caution">
    <text evidence="10">Lacks conserved residue(s) required for the propagation of feature annotation.</text>
</comment>
<dbReference type="PANTHER" id="PTHR11587">
    <property type="entry name" value="ARGININOSUCCINATE SYNTHASE"/>
    <property type="match status" value="1"/>
</dbReference>
<feature type="binding site" evidence="10">
    <location>
        <position position="178"/>
    </location>
    <ligand>
        <name>L-citrulline</name>
        <dbReference type="ChEBI" id="CHEBI:57743"/>
    </ligand>
</feature>
<comment type="subcellular location">
    <subcellularLocation>
        <location evidence="10">Cytoplasm</location>
    </subcellularLocation>
</comment>
<dbReference type="RefSeq" id="WP_012799756.1">
    <property type="nucleotide sequence ID" value="NC_013165.1"/>
</dbReference>
<dbReference type="KEGG" id="shi:Shel_26590"/>
<dbReference type="Proteomes" id="UP000002026">
    <property type="component" value="Chromosome"/>
</dbReference>
<comment type="similarity">
    <text evidence="10">Belongs to the argininosuccinate synthase family. Type 1 subfamily.</text>
</comment>
<dbReference type="InterPro" id="IPR014729">
    <property type="entry name" value="Rossmann-like_a/b/a_fold"/>
</dbReference>
<dbReference type="InterPro" id="IPR024074">
    <property type="entry name" value="AS_cat/multimer_dom_body"/>
</dbReference>
<keyword evidence="6 10" id="KW-0436">Ligase</keyword>
<dbReference type="Gene3D" id="1.20.5.470">
    <property type="entry name" value="Single helix bin"/>
    <property type="match status" value="1"/>
</dbReference>
<dbReference type="UniPathway" id="UPA00068">
    <property type="reaction ID" value="UER00113"/>
</dbReference>
<dbReference type="PANTHER" id="PTHR11587:SF2">
    <property type="entry name" value="ARGININOSUCCINATE SYNTHASE"/>
    <property type="match status" value="1"/>
</dbReference>
<evidence type="ECO:0000313" key="14">
    <source>
        <dbReference type="Proteomes" id="UP000002026"/>
    </source>
</evidence>
<dbReference type="GO" id="GO:0006526">
    <property type="term" value="P:L-arginine biosynthetic process"/>
    <property type="evidence" value="ECO:0007669"/>
    <property type="project" value="UniProtKB-UniRule"/>
</dbReference>
<evidence type="ECO:0000256" key="6">
    <source>
        <dbReference type="ARBA" id="ARBA00022598"/>
    </source>
</evidence>
<dbReference type="AlphaFoldDB" id="C7N3D5"/>
<dbReference type="EC" id="6.3.4.5" evidence="3 10"/>
<dbReference type="STRING" id="471855.Shel_26590"/>
<evidence type="ECO:0000259" key="11">
    <source>
        <dbReference type="Pfam" id="PF00764"/>
    </source>
</evidence>
<comment type="pathway">
    <text evidence="1 10">Amino-acid biosynthesis; L-arginine biosynthesis; L-arginine from L-ornithine and carbamoyl phosphate: step 2/3.</text>
</comment>
<keyword evidence="5 10" id="KW-0055">Arginine biosynthesis</keyword>
<dbReference type="CDD" id="cd01999">
    <property type="entry name" value="ASS"/>
    <property type="match status" value="1"/>
</dbReference>
<sequence length="404" mass="44869">MSEKKKVVLAYSGGLDTSVVLKWLQVEKNLDVIAICGNVGQDDEDLDFIKQKALDMGAIAADAVDMREEYADKYLTKALAANGLYENKYPLLSALSRPLLSKYMVDVAHKHGADYIAHGCTGKGNDQVRFETSIKALDPKIEILAPVREWDLLTRDDEMDWAVAHGVPVPTTKKKPYSVDDNLWGRAIECGVLEDPWNEPPEDIWTISNSPENAPDVPEYVEITFKEGVPTAVNGEEMNFLSVINKMNAIAGNHGVGRLDMIEDRMIGVKSRECYETPAATALIIAHKALETMCLERETLFTKLNLEHQWAHEVYFGKWFSPLKQALDAFMAETQRFVTGVVKIKFYKGNATVVGMKSDVSLYDFCLASYGAEDTFDRSAAKGFIDLTSLPISVWAGVQGAKVE</sequence>
<dbReference type="InterPro" id="IPR001518">
    <property type="entry name" value="Arginosuc_synth"/>
</dbReference>
<feature type="binding site" evidence="10">
    <location>
        <position position="129"/>
    </location>
    <ligand>
        <name>L-citrulline</name>
        <dbReference type="ChEBI" id="CHEBI:57743"/>
    </ligand>
</feature>
<dbReference type="Gene3D" id="3.40.50.620">
    <property type="entry name" value="HUPs"/>
    <property type="match status" value="1"/>
</dbReference>
<gene>
    <name evidence="10" type="primary">argG</name>
    <name evidence="13" type="ordered locus">Shel_26590</name>
</gene>
<dbReference type="SUPFAM" id="SSF69864">
    <property type="entry name" value="Argininosuccinate synthetase, C-terminal domain"/>
    <property type="match status" value="1"/>
</dbReference>
<dbReference type="GO" id="GO:0000053">
    <property type="term" value="P:argininosuccinate metabolic process"/>
    <property type="evidence" value="ECO:0007669"/>
    <property type="project" value="TreeGrafter"/>
</dbReference>
<feature type="binding site" evidence="10">
    <location>
        <position position="263"/>
    </location>
    <ligand>
        <name>L-citrulline</name>
        <dbReference type="ChEBI" id="CHEBI:57743"/>
    </ligand>
</feature>
<dbReference type="NCBIfam" id="NF001770">
    <property type="entry name" value="PRK00509.1"/>
    <property type="match status" value="1"/>
</dbReference>
<evidence type="ECO:0000256" key="1">
    <source>
        <dbReference type="ARBA" id="ARBA00004967"/>
    </source>
</evidence>
<proteinExistence type="inferred from homology"/>
<dbReference type="GO" id="GO:0005737">
    <property type="term" value="C:cytoplasm"/>
    <property type="evidence" value="ECO:0007669"/>
    <property type="project" value="UniProtKB-SubCell"/>
</dbReference>
<comment type="subunit">
    <text evidence="2 10">Homotetramer.</text>
</comment>
<dbReference type="PROSITE" id="PS00564">
    <property type="entry name" value="ARGININOSUCCIN_SYN_1"/>
    <property type="match status" value="1"/>
</dbReference>
<keyword evidence="9 10" id="KW-0067">ATP-binding</keyword>
<evidence type="ECO:0000259" key="12">
    <source>
        <dbReference type="Pfam" id="PF20979"/>
    </source>
</evidence>
<feature type="binding site" evidence="10">
    <location>
        <position position="125"/>
    </location>
    <ligand>
        <name>L-citrulline</name>
        <dbReference type="ChEBI" id="CHEBI:57743"/>
    </ligand>
</feature>
<evidence type="ECO:0000256" key="3">
    <source>
        <dbReference type="ARBA" id="ARBA00012286"/>
    </source>
</evidence>
<evidence type="ECO:0000256" key="4">
    <source>
        <dbReference type="ARBA" id="ARBA00022490"/>
    </source>
</evidence>
<evidence type="ECO:0000256" key="5">
    <source>
        <dbReference type="ARBA" id="ARBA00022571"/>
    </source>
</evidence>